<sequence length="629" mass="71593">MSKNHSKLIGYLIVGLCFLIYGNSLLNNYGFDDEYVIVNNEKVAKGISGISALFKSKNIESVDQGYGYRPVTLTSFAVEHQIFGAIPFVSHLINLLLYILTCLLIFKILNSLFKNNHWLLPLVITVLFIVHPIHTEVVSSVKSRDELLCFLFALLAMASAIKYARKQHWGWLAGVFVFMVLSFLSKLSSLTFLAIIPLTIYFFENVNWKVHLKIVVASLLPLIIFRLINTQLIESSGSRSLLFIENPLFVNGASFIERIPMAFYSVFYYIKLLFVPHPLLSYYGYDHVSIVGWEHLYVWLGMLVVIPLAILTIWKLKTKSVLVYGLAFFFITISMYANLVKPAVGIIAERFAYIPSLGFCIVVGWLLLKLSKIDITLKEEVRIPKLNYVFWGITGLIVLAGSAKTFSRNLDWYDLQTLVTRDIEVAPKSVKLNMLLANDLFGKVSAKELKQTEKDSLIERSIFYYKQALETYPIHTAAHNNLGILYSLEGDLKESHQHLIEASRGDAPDFKTFYNLGLSYRANGDPDKAIETLKKSIALNPKSVEAYQNLMYIQFENEHYEDAMETNITMFRIFPKNRPGVFEIGQKMVAKTHGPNSTYYLDLLLSKKLITPKMYETFKKQSNPSLMGG</sequence>
<name>A0A1M6MV29_9FLAO</name>
<dbReference type="STRING" id="797419.SAMN05216556_12710"/>
<dbReference type="Gene3D" id="1.25.40.10">
    <property type="entry name" value="Tetratricopeptide repeat domain"/>
    <property type="match status" value="1"/>
</dbReference>
<evidence type="ECO:0000256" key="1">
    <source>
        <dbReference type="ARBA" id="ARBA00022737"/>
    </source>
</evidence>
<reference evidence="6" key="1">
    <citation type="submission" date="2016-11" db="EMBL/GenBank/DDBJ databases">
        <authorList>
            <person name="Varghese N."/>
            <person name="Submissions S."/>
        </authorList>
    </citation>
    <scope>NUCLEOTIDE SEQUENCE [LARGE SCALE GENOMIC DNA]</scope>
    <source>
        <strain evidence="6">DSM 26349</strain>
    </source>
</reference>
<keyword evidence="4" id="KW-0812">Transmembrane</keyword>
<dbReference type="SUPFAM" id="SSF48452">
    <property type="entry name" value="TPR-like"/>
    <property type="match status" value="1"/>
</dbReference>
<dbReference type="EMBL" id="FQYV01000029">
    <property type="protein sequence ID" value="SHJ87229.1"/>
    <property type="molecule type" value="Genomic_DNA"/>
</dbReference>
<keyword evidence="1" id="KW-0677">Repeat</keyword>
<keyword evidence="4" id="KW-0472">Membrane</keyword>
<dbReference type="RefSeq" id="WP_073221212.1">
    <property type="nucleotide sequence ID" value="NZ_FNNS01000027.1"/>
</dbReference>
<dbReference type="InterPro" id="IPR019734">
    <property type="entry name" value="TPR_rpt"/>
</dbReference>
<keyword evidence="6" id="KW-1185">Reference proteome</keyword>
<feature type="transmembrane region" description="Helical" evidence="4">
    <location>
        <begin position="9"/>
        <end position="26"/>
    </location>
</feature>
<feature type="transmembrane region" description="Helical" evidence="4">
    <location>
        <begin position="351"/>
        <end position="368"/>
    </location>
</feature>
<keyword evidence="5" id="KW-0808">Transferase</keyword>
<proteinExistence type="predicted"/>
<feature type="transmembrane region" description="Helical" evidence="4">
    <location>
        <begin position="171"/>
        <end position="198"/>
    </location>
</feature>
<protein>
    <submittedName>
        <fullName evidence="5">Dolichyl-phosphate-mannose-protein mannosyltransferase</fullName>
    </submittedName>
</protein>
<dbReference type="Pfam" id="PF00515">
    <property type="entry name" value="TPR_1"/>
    <property type="match status" value="1"/>
</dbReference>
<feature type="transmembrane region" description="Helical" evidence="4">
    <location>
        <begin position="296"/>
        <end position="314"/>
    </location>
</feature>
<dbReference type="GO" id="GO:0016757">
    <property type="term" value="F:glycosyltransferase activity"/>
    <property type="evidence" value="ECO:0007669"/>
    <property type="project" value="UniProtKB-KW"/>
</dbReference>
<dbReference type="SMART" id="SM00028">
    <property type="entry name" value="TPR"/>
    <property type="match status" value="2"/>
</dbReference>
<keyword evidence="2 3" id="KW-0802">TPR repeat</keyword>
<feature type="transmembrane region" description="Helical" evidence="4">
    <location>
        <begin position="388"/>
        <end position="406"/>
    </location>
</feature>
<accession>A0A1M6MV29</accession>
<evidence type="ECO:0000313" key="6">
    <source>
        <dbReference type="Proteomes" id="UP000184172"/>
    </source>
</evidence>
<organism evidence="5 6">
    <name type="scientific">Aequorivita viscosa</name>
    <dbReference type="NCBI Taxonomy" id="797419"/>
    <lineage>
        <taxon>Bacteria</taxon>
        <taxon>Pseudomonadati</taxon>
        <taxon>Bacteroidota</taxon>
        <taxon>Flavobacteriia</taxon>
        <taxon>Flavobacteriales</taxon>
        <taxon>Flavobacteriaceae</taxon>
        <taxon>Aequorivita</taxon>
    </lineage>
</organism>
<dbReference type="AlphaFoldDB" id="A0A1M6MV29"/>
<dbReference type="PANTHER" id="PTHR44227">
    <property type="match status" value="1"/>
</dbReference>
<dbReference type="PANTHER" id="PTHR44227:SF3">
    <property type="entry name" value="PROTEIN O-MANNOSYL-TRANSFERASE TMTC4"/>
    <property type="match status" value="1"/>
</dbReference>
<evidence type="ECO:0000256" key="3">
    <source>
        <dbReference type="PROSITE-ProRule" id="PRU00339"/>
    </source>
</evidence>
<feature type="transmembrane region" description="Helical" evidence="4">
    <location>
        <begin position="147"/>
        <end position="164"/>
    </location>
</feature>
<evidence type="ECO:0000256" key="2">
    <source>
        <dbReference type="ARBA" id="ARBA00022803"/>
    </source>
</evidence>
<dbReference type="PROSITE" id="PS50005">
    <property type="entry name" value="TPR"/>
    <property type="match status" value="1"/>
</dbReference>
<feature type="transmembrane region" description="Helical" evidence="4">
    <location>
        <begin position="321"/>
        <end position="339"/>
    </location>
</feature>
<dbReference type="InterPro" id="IPR011990">
    <property type="entry name" value="TPR-like_helical_dom_sf"/>
</dbReference>
<dbReference type="Proteomes" id="UP000184172">
    <property type="component" value="Unassembled WGS sequence"/>
</dbReference>
<evidence type="ECO:0000313" key="5">
    <source>
        <dbReference type="EMBL" id="SHJ87229.1"/>
    </source>
</evidence>
<feature type="transmembrane region" description="Helical" evidence="4">
    <location>
        <begin position="82"/>
        <end position="106"/>
    </location>
</feature>
<feature type="transmembrane region" description="Helical" evidence="4">
    <location>
        <begin position="210"/>
        <end position="228"/>
    </location>
</feature>
<dbReference type="OrthoDB" id="1489021at2"/>
<evidence type="ECO:0000256" key="4">
    <source>
        <dbReference type="SAM" id="Phobius"/>
    </source>
</evidence>
<dbReference type="InterPro" id="IPR052346">
    <property type="entry name" value="O-mannosyl-transferase_TMTC"/>
</dbReference>
<gene>
    <name evidence="5" type="ORF">SAMN04487908_12935</name>
</gene>
<keyword evidence="4" id="KW-1133">Transmembrane helix</keyword>
<feature type="transmembrane region" description="Helical" evidence="4">
    <location>
        <begin position="118"/>
        <end position="135"/>
    </location>
</feature>
<feature type="repeat" description="TPR" evidence="3">
    <location>
        <begin position="510"/>
        <end position="543"/>
    </location>
</feature>
<dbReference type="PROSITE" id="PS50293">
    <property type="entry name" value="TPR_REGION"/>
    <property type="match status" value="1"/>
</dbReference>
<keyword evidence="5" id="KW-0328">Glycosyltransferase</keyword>